<dbReference type="InterPro" id="IPR050683">
    <property type="entry name" value="Bact_Polysacc_Export_ATP-bd"/>
</dbReference>
<evidence type="ECO:0000313" key="7">
    <source>
        <dbReference type="Proteomes" id="UP000316008"/>
    </source>
</evidence>
<dbReference type="Gene3D" id="3.40.50.300">
    <property type="entry name" value="P-loop containing nucleotide triphosphate hydrolases"/>
    <property type="match status" value="1"/>
</dbReference>
<dbReference type="GO" id="GO:0140359">
    <property type="term" value="F:ABC-type transporter activity"/>
    <property type="evidence" value="ECO:0007669"/>
    <property type="project" value="InterPro"/>
</dbReference>
<dbReference type="InterPro" id="IPR015860">
    <property type="entry name" value="ABC_transpr_TagH-like"/>
</dbReference>
<evidence type="ECO:0000259" key="5">
    <source>
        <dbReference type="PROSITE" id="PS50893"/>
    </source>
</evidence>
<dbReference type="SUPFAM" id="SSF52540">
    <property type="entry name" value="P-loop containing nucleoside triphosphate hydrolases"/>
    <property type="match status" value="1"/>
</dbReference>
<dbReference type="GO" id="GO:0005524">
    <property type="term" value="F:ATP binding"/>
    <property type="evidence" value="ECO:0007669"/>
    <property type="project" value="UniProtKB-KW"/>
</dbReference>
<dbReference type="Proteomes" id="UP000316008">
    <property type="component" value="Unassembled WGS sequence"/>
</dbReference>
<dbReference type="GO" id="GO:0016020">
    <property type="term" value="C:membrane"/>
    <property type="evidence" value="ECO:0007669"/>
    <property type="project" value="InterPro"/>
</dbReference>
<keyword evidence="3" id="KW-0547">Nucleotide-binding</keyword>
<gene>
    <name evidence="6" type="ORF">FO442_17650</name>
</gene>
<feature type="domain" description="ABC transporter" evidence="5">
    <location>
        <begin position="28"/>
        <end position="251"/>
    </location>
</feature>
<evidence type="ECO:0000313" key="6">
    <source>
        <dbReference type="EMBL" id="TSJ39881.1"/>
    </source>
</evidence>
<dbReference type="PANTHER" id="PTHR46743:SF2">
    <property type="entry name" value="TEICHOIC ACIDS EXPORT ATP-BINDING PROTEIN TAGH"/>
    <property type="match status" value="1"/>
</dbReference>
<keyword evidence="2" id="KW-0813">Transport</keyword>
<keyword evidence="4 6" id="KW-0067">ATP-binding</keyword>
<evidence type="ECO:0000256" key="3">
    <source>
        <dbReference type="ARBA" id="ARBA00022741"/>
    </source>
</evidence>
<dbReference type="InterPro" id="IPR003439">
    <property type="entry name" value="ABC_transporter-like_ATP-bd"/>
</dbReference>
<dbReference type="SMART" id="SM00382">
    <property type="entry name" value="AAA"/>
    <property type="match status" value="1"/>
</dbReference>
<accession>A0A556MIY8</accession>
<proteinExistence type="inferred from homology"/>
<evidence type="ECO:0000256" key="2">
    <source>
        <dbReference type="ARBA" id="ARBA00022448"/>
    </source>
</evidence>
<evidence type="ECO:0000256" key="4">
    <source>
        <dbReference type="ARBA" id="ARBA00022840"/>
    </source>
</evidence>
<comment type="caution">
    <text evidence="6">The sequence shown here is derived from an EMBL/GenBank/DDBJ whole genome shotgun (WGS) entry which is preliminary data.</text>
</comment>
<evidence type="ECO:0000256" key="1">
    <source>
        <dbReference type="ARBA" id="ARBA00005417"/>
    </source>
</evidence>
<dbReference type="CDD" id="cd03220">
    <property type="entry name" value="ABC_KpsT_Wzt"/>
    <property type="match status" value="1"/>
</dbReference>
<keyword evidence="7" id="KW-1185">Reference proteome</keyword>
<dbReference type="PROSITE" id="PS50893">
    <property type="entry name" value="ABC_TRANSPORTER_2"/>
    <property type="match status" value="1"/>
</dbReference>
<dbReference type="InterPro" id="IPR003593">
    <property type="entry name" value="AAA+_ATPase"/>
</dbReference>
<dbReference type="OrthoDB" id="9801987at2"/>
<protein>
    <submittedName>
        <fullName evidence="6">ATP-binding cassette domain-containing protein</fullName>
    </submittedName>
</protein>
<dbReference type="Pfam" id="PF00005">
    <property type="entry name" value="ABC_tran"/>
    <property type="match status" value="1"/>
</dbReference>
<dbReference type="PANTHER" id="PTHR46743">
    <property type="entry name" value="TEICHOIC ACIDS EXPORT ATP-BINDING PROTEIN TAGH"/>
    <property type="match status" value="1"/>
</dbReference>
<reference evidence="6 7" key="1">
    <citation type="submission" date="2019-07" db="EMBL/GenBank/DDBJ databases">
        <authorList>
            <person name="Huq M.A."/>
        </authorList>
    </citation>
    <scope>NUCLEOTIDE SEQUENCE [LARGE SCALE GENOMIC DNA]</scope>
    <source>
        <strain evidence="6 7">MAH-3</strain>
    </source>
</reference>
<organism evidence="6 7">
    <name type="scientific">Fluviicola chungangensis</name>
    <dbReference type="NCBI Taxonomy" id="2597671"/>
    <lineage>
        <taxon>Bacteria</taxon>
        <taxon>Pseudomonadati</taxon>
        <taxon>Bacteroidota</taxon>
        <taxon>Flavobacteriia</taxon>
        <taxon>Flavobacteriales</taxon>
        <taxon>Crocinitomicaceae</taxon>
        <taxon>Fluviicola</taxon>
    </lineage>
</organism>
<sequence>MKPILEVRNISKQFRINQEIQPYLSLRDSITNIFKPKSRKEIFWALDDVSFDVMPGDSLGIIGKNGAGKSTLLKILSKITPPTKGHIIGNGRVASLLEVGTGFHPELTGRENIFMNGSILGMKRTEIIKNFKDIVEFSGVEKFIDTPLKHYSSGMQLRLAFAVAAFLENEILIIDEVLAVGDAEFQKKCMGKMKDINSQGHRTVLFVSHNISAVQSFCNKALYLKEGKVEAFGNVKEITGLYIQSQKSGELANDLSHLFKNKRAKIQSISFIGESTGELDAFSFYRSQIIRLKFVMNILERGKYNLSVHFKTILNQMICNLFTPVYELNEGIHEFSMEIPSNFLNDETYKMDLFVVDNASIPIEVINDIITFEVIDDSERVWFGKFEGVIRPDCITFQKLDE</sequence>
<dbReference type="InterPro" id="IPR027417">
    <property type="entry name" value="P-loop_NTPase"/>
</dbReference>
<dbReference type="AlphaFoldDB" id="A0A556MIY8"/>
<dbReference type="RefSeq" id="WP_144334540.1">
    <property type="nucleotide sequence ID" value="NZ_VLPL01000011.1"/>
</dbReference>
<dbReference type="EMBL" id="VLPL01000011">
    <property type="protein sequence ID" value="TSJ39881.1"/>
    <property type="molecule type" value="Genomic_DNA"/>
</dbReference>
<comment type="similarity">
    <text evidence="1">Belongs to the ABC transporter superfamily.</text>
</comment>
<name>A0A556MIY8_9FLAO</name>
<dbReference type="GO" id="GO:0016887">
    <property type="term" value="F:ATP hydrolysis activity"/>
    <property type="evidence" value="ECO:0007669"/>
    <property type="project" value="InterPro"/>
</dbReference>